<evidence type="ECO:0000313" key="2">
    <source>
        <dbReference type="Proteomes" id="UP000472755"/>
    </source>
</evidence>
<evidence type="ECO:0000313" key="1">
    <source>
        <dbReference type="EMBL" id="MTS28463.1"/>
    </source>
</evidence>
<protein>
    <submittedName>
        <fullName evidence="1">RusA family crossover junction endodeoxyribonuclease</fullName>
    </submittedName>
</protein>
<dbReference type="GO" id="GO:0000287">
    <property type="term" value="F:magnesium ion binding"/>
    <property type="evidence" value="ECO:0007669"/>
    <property type="project" value="InterPro"/>
</dbReference>
<dbReference type="Gene3D" id="3.30.1330.70">
    <property type="entry name" value="Holliday junction resolvase RusA"/>
    <property type="match status" value="1"/>
</dbReference>
<dbReference type="InterPro" id="IPR008822">
    <property type="entry name" value="Endonuclease_RusA-like"/>
</dbReference>
<dbReference type="EMBL" id="WMZU01000027">
    <property type="protein sequence ID" value="MTS28463.1"/>
    <property type="molecule type" value="Genomic_DNA"/>
</dbReference>
<dbReference type="GO" id="GO:0006310">
    <property type="term" value="P:DNA recombination"/>
    <property type="evidence" value="ECO:0007669"/>
    <property type="project" value="InterPro"/>
</dbReference>
<dbReference type="GO" id="GO:0006281">
    <property type="term" value="P:DNA repair"/>
    <property type="evidence" value="ECO:0007669"/>
    <property type="project" value="InterPro"/>
</dbReference>
<organism evidence="1 2">
    <name type="scientific">Ruthenibacterium lactatiformans</name>
    <dbReference type="NCBI Taxonomy" id="1550024"/>
    <lineage>
        <taxon>Bacteria</taxon>
        <taxon>Bacillati</taxon>
        <taxon>Bacillota</taxon>
        <taxon>Clostridia</taxon>
        <taxon>Eubacteriales</taxon>
        <taxon>Oscillospiraceae</taxon>
        <taxon>Ruthenibacterium</taxon>
    </lineage>
</organism>
<sequence length="80" mass="9028">MCKTIPHGPPPDKAMVRIDYYFPDRRRHDADNYCGKLLLDGLTKAGVIADDDFAHISLSVHGYVDRTNPRTEITVLAEDE</sequence>
<dbReference type="InterPro" id="IPR036614">
    <property type="entry name" value="RusA-like_sf"/>
</dbReference>
<reference evidence="1 2" key="1">
    <citation type="journal article" date="2019" name="Nat. Med.">
        <title>A library of human gut bacterial isolates paired with longitudinal multiomics data enables mechanistic microbiome research.</title>
        <authorList>
            <person name="Poyet M."/>
            <person name="Groussin M."/>
            <person name="Gibbons S.M."/>
            <person name="Avila-Pacheco J."/>
            <person name="Jiang X."/>
            <person name="Kearney S.M."/>
            <person name="Perrotta A.R."/>
            <person name="Berdy B."/>
            <person name="Zhao S."/>
            <person name="Lieberman T.D."/>
            <person name="Swanson P.K."/>
            <person name="Smith M."/>
            <person name="Roesemann S."/>
            <person name="Alexander J.E."/>
            <person name="Rich S.A."/>
            <person name="Livny J."/>
            <person name="Vlamakis H."/>
            <person name="Clish C."/>
            <person name="Bullock K."/>
            <person name="Deik A."/>
            <person name="Scott J."/>
            <person name="Pierce K.A."/>
            <person name="Xavier R.J."/>
            <person name="Alm E.J."/>
        </authorList>
    </citation>
    <scope>NUCLEOTIDE SEQUENCE [LARGE SCALE GENOMIC DNA]</scope>
    <source>
        <strain evidence="1 2">BIOML-A4</strain>
    </source>
</reference>
<name>A0A6L6LUG0_9FIRM</name>
<dbReference type="Proteomes" id="UP000472755">
    <property type="component" value="Unassembled WGS sequence"/>
</dbReference>
<gene>
    <name evidence="1" type="ORF">GMD59_14370</name>
</gene>
<dbReference type="SUPFAM" id="SSF103084">
    <property type="entry name" value="Holliday junction resolvase RusA"/>
    <property type="match status" value="1"/>
</dbReference>
<proteinExistence type="predicted"/>
<accession>A0A6L6LUG0</accession>
<comment type="caution">
    <text evidence="1">The sequence shown here is derived from an EMBL/GenBank/DDBJ whole genome shotgun (WGS) entry which is preliminary data.</text>
</comment>
<dbReference type="Pfam" id="PF05866">
    <property type="entry name" value="RusA"/>
    <property type="match status" value="1"/>
</dbReference>
<dbReference type="AlphaFoldDB" id="A0A6L6LUG0"/>